<dbReference type="AlphaFoldDB" id="A0A1X6XN96"/>
<sequence length="85" mass="9032">MFPLSSPVPKACHTPRRRSCTATRCPGVRSAPAEGVLRNRRDRVPDAGDLDRVAAWVRKGVCADGPPQGGWSCATVCAWARAACA</sequence>
<evidence type="ECO:0000313" key="1">
    <source>
        <dbReference type="EMBL" id="SLN00608.1"/>
    </source>
</evidence>
<keyword evidence="2" id="KW-1185">Reference proteome</keyword>
<accession>A0A1X6XN96</accession>
<organism evidence="1 2">
    <name type="scientific">Brevibacterium yomogidense</name>
    <dbReference type="NCBI Taxonomy" id="946573"/>
    <lineage>
        <taxon>Bacteria</taxon>
        <taxon>Bacillati</taxon>
        <taxon>Actinomycetota</taxon>
        <taxon>Actinomycetes</taxon>
        <taxon>Micrococcales</taxon>
        <taxon>Brevibacteriaceae</taxon>
        <taxon>Brevibacterium</taxon>
    </lineage>
</organism>
<protein>
    <submittedName>
        <fullName evidence="1">Uncharacterized protein</fullName>
    </submittedName>
</protein>
<dbReference type="EMBL" id="FWFF01000020">
    <property type="protein sequence ID" value="SLN00608.1"/>
    <property type="molecule type" value="Genomic_DNA"/>
</dbReference>
<dbReference type="Proteomes" id="UP000196581">
    <property type="component" value="Unassembled WGS sequence"/>
</dbReference>
<proteinExistence type="predicted"/>
<gene>
    <name evidence="1" type="ORF">FM105_13095</name>
</gene>
<evidence type="ECO:0000313" key="2">
    <source>
        <dbReference type="Proteomes" id="UP000196581"/>
    </source>
</evidence>
<name>A0A1X6XN96_9MICO</name>
<reference evidence="2" key="1">
    <citation type="submission" date="2017-02" db="EMBL/GenBank/DDBJ databases">
        <authorList>
            <person name="Dridi B."/>
        </authorList>
    </citation>
    <scope>NUCLEOTIDE SEQUENCE [LARGE SCALE GENOMIC DNA]</scope>
    <source>
        <strain evidence="2">B Co 03.10</strain>
    </source>
</reference>